<comment type="caution">
    <text evidence="2">Once thought to be involved in copper homeostasis, experiments in E.coli have shown this is not the case.</text>
</comment>
<dbReference type="GO" id="GO:0005737">
    <property type="term" value="C:cytoplasm"/>
    <property type="evidence" value="ECO:0007669"/>
    <property type="project" value="UniProtKB-SubCell"/>
</dbReference>
<dbReference type="STRING" id="1121298.SAMN05444401_2173"/>
<dbReference type="RefSeq" id="WP_073006400.1">
    <property type="nucleotide sequence ID" value="NZ_FQZO01000003.1"/>
</dbReference>
<dbReference type="InterPro" id="IPR036822">
    <property type="entry name" value="CutC-like_dom_sf"/>
</dbReference>
<evidence type="ECO:0000313" key="3">
    <source>
        <dbReference type="EMBL" id="SHJ11254.1"/>
    </source>
</evidence>
<dbReference type="Proteomes" id="UP000184080">
    <property type="component" value="Unassembled WGS sequence"/>
</dbReference>
<dbReference type="AlphaFoldDB" id="A0A1M6GMR4"/>
<keyword evidence="2" id="KW-0963">Cytoplasm</keyword>
<gene>
    <name evidence="2" type="primary">cutC</name>
    <name evidence="3" type="ORF">SAMN05444401_2173</name>
</gene>
<evidence type="ECO:0000256" key="1">
    <source>
        <dbReference type="ARBA" id="ARBA00007768"/>
    </source>
</evidence>
<dbReference type="PANTHER" id="PTHR12598:SF0">
    <property type="entry name" value="COPPER HOMEOSTASIS PROTEIN CUTC HOMOLOG"/>
    <property type="match status" value="1"/>
</dbReference>
<comment type="similarity">
    <text evidence="1 2">Belongs to the CutC family.</text>
</comment>
<accession>A0A1M6GMR4</accession>
<dbReference type="GO" id="GO:0005507">
    <property type="term" value="F:copper ion binding"/>
    <property type="evidence" value="ECO:0007669"/>
    <property type="project" value="TreeGrafter"/>
</dbReference>
<dbReference type="Gene3D" id="3.20.20.380">
    <property type="entry name" value="Copper homeostasis (CutC) domain"/>
    <property type="match status" value="1"/>
</dbReference>
<dbReference type="EMBL" id="FQZO01000003">
    <property type="protein sequence ID" value="SHJ11254.1"/>
    <property type="molecule type" value="Genomic_DNA"/>
</dbReference>
<comment type="subcellular location">
    <subcellularLocation>
        <location evidence="2">Cytoplasm</location>
    </subcellularLocation>
</comment>
<name>A0A1M6GMR4_9CLOT</name>
<keyword evidence="4" id="KW-1185">Reference proteome</keyword>
<dbReference type="OrthoDB" id="9815677at2"/>
<dbReference type="FunFam" id="3.20.20.380:FF:000001">
    <property type="entry name" value="Copper homeostasis protein CutC"/>
    <property type="match status" value="1"/>
</dbReference>
<evidence type="ECO:0000313" key="4">
    <source>
        <dbReference type="Proteomes" id="UP000184080"/>
    </source>
</evidence>
<dbReference type="PANTHER" id="PTHR12598">
    <property type="entry name" value="COPPER HOMEOSTASIS PROTEIN CUTC"/>
    <property type="match status" value="1"/>
</dbReference>
<dbReference type="Pfam" id="PF03932">
    <property type="entry name" value="CutC"/>
    <property type="match status" value="1"/>
</dbReference>
<dbReference type="InterPro" id="IPR005627">
    <property type="entry name" value="CutC-like"/>
</dbReference>
<organism evidence="3 4">
    <name type="scientific">Clostridium amylolyticum</name>
    <dbReference type="NCBI Taxonomy" id="1121298"/>
    <lineage>
        <taxon>Bacteria</taxon>
        <taxon>Bacillati</taxon>
        <taxon>Bacillota</taxon>
        <taxon>Clostridia</taxon>
        <taxon>Eubacteriales</taxon>
        <taxon>Clostridiaceae</taxon>
        <taxon>Clostridium</taxon>
    </lineage>
</organism>
<evidence type="ECO:0000256" key="2">
    <source>
        <dbReference type="HAMAP-Rule" id="MF_00795"/>
    </source>
</evidence>
<dbReference type="HAMAP" id="MF_00795">
    <property type="entry name" value="CutC"/>
    <property type="match status" value="1"/>
</dbReference>
<proteinExistence type="inferred from homology"/>
<sequence>MSYVLEACVDSVESAMEAVKGGANRLELCGDLIIGGTTPNINLFKLIKEKTDVKINVLIRPRYGDFCYTQDEFEIIKRDIKIFKEAGANGVVIGILKPDGALDLERMRELMALAEGMHVTLHRAFDVCKNPFEALEEAKNLGVKSILTSGQKNKCTEGIELLKELVEKSEDKIEILIGSGINSKNVQQVVSYTKSLAVHTSGKINVESPMKYRKEDISMGFPILSEYVILRTDSEEILRIREILEKL</sequence>
<dbReference type="SUPFAM" id="SSF110395">
    <property type="entry name" value="CutC-like"/>
    <property type="match status" value="1"/>
</dbReference>
<protein>
    <recommendedName>
        <fullName evidence="2">PF03932 family protein CutC</fullName>
    </recommendedName>
</protein>
<reference evidence="3 4" key="1">
    <citation type="submission" date="2016-11" db="EMBL/GenBank/DDBJ databases">
        <authorList>
            <person name="Jaros S."/>
            <person name="Januszkiewicz K."/>
            <person name="Wedrychowicz H."/>
        </authorList>
    </citation>
    <scope>NUCLEOTIDE SEQUENCE [LARGE SCALE GENOMIC DNA]</scope>
    <source>
        <strain evidence="3 4">DSM 21864</strain>
    </source>
</reference>